<dbReference type="WBParaSite" id="PSAMB.scaffold146size72888.g2574.t1">
    <property type="protein sequence ID" value="PSAMB.scaffold146size72888.g2574.t1"/>
    <property type="gene ID" value="PSAMB.scaffold146size72888.g2574"/>
</dbReference>
<sequence>MADVSTRAHVKYVVSEDSINCERERERRRSKSGQRHERRSAVVFRDLRLSTPCASHSHLCLMKGRPNCEGVSERGRCVCCCNVKACDGVGSFGAGGRGHRTEFKKEG</sequence>
<keyword evidence="1" id="KW-1185">Reference proteome</keyword>
<evidence type="ECO:0000313" key="1">
    <source>
        <dbReference type="Proteomes" id="UP000887566"/>
    </source>
</evidence>
<accession>A0A914V2F4</accession>
<organism evidence="1 2">
    <name type="scientific">Plectus sambesii</name>
    <dbReference type="NCBI Taxonomy" id="2011161"/>
    <lineage>
        <taxon>Eukaryota</taxon>
        <taxon>Metazoa</taxon>
        <taxon>Ecdysozoa</taxon>
        <taxon>Nematoda</taxon>
        <taxon>Chromadorea</taxon>
        <taxon>Plectida</taxon>
        <taxon>Plectina</taxon>
        <taxon>Plectoidea</taxon>
        <taxon>Plectidae</taxon>
        <taxon>Plectus</taxon>
    </lineage>
</organism>
<evidence type="ECO:0000313" key="2">
    <source>
        <dbReference type="WBParaSite" id="PSAMB.scaffold146size72888.g2574.t1"/>
    </source>
</evidence>
<dbReference type="Proteomes" id="UP000887566">
    <property type="component" value="Unplaced"/>
</dbReference>
<reference evidence="2" key="1">
    <citation type="submission" date="2022-11" db="UniProtKB">
        <authorList>
            <consortium name="WormBaseParasite"/>
        </authorList>
    </citation>
    <scope>IDENTIFICATION</scope>
</reference>
<protein>
    <submittedName>
        <fullName evidence="2">Uncharacterized protein</fullName>
    </submittedName>
</protein>
<dbReference type="AlphaFoldDB" id="A0A914V2F4"/>
<proteinExistence type="predicted"/>
<name>A0A914V2F4_9BILA</name>